<dbReference type="InterPro" id="IPR040198">
    <property type="entry name" value="Fido_containing"/>
</dbReference>
<keyword evidence="2" id="KW-0547">Nucleotide-binding</keyword>
<evidence type="ECO:0000313" key="5">
    <source>
        <dbReference type="Proteomes" id="UP000562352"/>
    </source>
</evidence>
<comment type="caution">
    <text evidence="4">The sequence shown here is derived from an EMBL/GenBank/DDBJ whole genome shotgun (WGS) entry which is preliminary data.</text>
</comment>
<name>A0A841D5Y2_PLAVE</name>
<accession>A0A841D5Y2</accession>
<dbReference type="AlphaFoldDB" id="A0A841D5Y2"/>
<dbReference type="SUPFAM" id="SSF140931">
    <property type="entry name" value="Fic-like"/>
    <property type="match status" value="1"/>
</dbReference>
<organism evidence="4 5">
    <name type="scientific">Planomonospora venezuelensis</name>
    <dbReference type="NCBI Taxonomy" id="1999"/>
    <lineage>
        <taxon>Bacteria</taxon>
        <taxon>Bacillati</taxon>
        <taxon>Actinomycetota</taxon>
        <taxon>Actinomycetes</taxon>
        <taxon>Streptosporangiales</taxon>
        <taxon>Streptosporangiaceae</taxon>
        <taxon>Planomonospora</taxon>
    </lineage>
</organism>
<feature type="domain" description="Fido" evidence="3">
    <location>
        <begin position="82"/>
        <end position="227"/>
    </location>
</feature>
<evidence type="ECO:0000256" key="1">
    <source>
        <dbReference type="PIRSR" id="PIRSR640198-1"/>
    </source>
</evidence>
<dbReference type="PROSITE" id="PS51459">
    <property type="entry name" value="FIDO"/>
    <property type="match status" value="1"/>
</dbReference>
<dbReference type="EMBL" id="JACHJJ010000005">
    <property type="protein sequence ID" value="MBB5962856.1"/>
    <property type="molecule type" value="Genomic_DNA"/>
</dbReference>
<feature type="binding site" evidence="2">
    <location>
        <begin position="170"/>
        <end position="177"/>
    </location>
    <ligand>
        <name>ATP</name>
        <dbReference type="ChEBI" id="CHEBI:30616"/>
    </ligand>
</feature>
<dbReference type="GO" id="GO:0005524">
    <property type="term" value="F:ATP binding"/>
    <property type="evidence" value="ECO:0007669"/>
    <property type="project" value="UniProtKB-KW"/>
</dbReference>
<dbReference type="InterPro" id="IPR003812">
    <property type="entry name" value="Fido"/>
</dbReference>
<sequence length="266" mass="29031">MTIRPRPGPGPAPGDMALPDGLWMSSIARGLLDNLSGSGSRQAERCLSRRELEEWVDRLMRQRGEEGLSALRDAARDIAPSIRREPEMRVLDTLLSSVLATHDGGGLESVVLRARATGSPYDPSRMEKLEKLATALHDAPPDVLPSLPADSVRRRLLPLFLVTEVHPFDDGNGRVARIMMNAELVAGGEVRVIVPTVYRVNYLAALKSATHNDGFGALIGVLSFARRYTARIDFSDRSTAESDLTRTNAFRDALEAEANGIRLALP</sequence>
<protein>
    <recommendedName>
        <fullName evidence="3">Fido domain-containing protein</fullName>
    </recommendedName>
</protein>
<dbReference type="Proteomes" id="UP000562352">
    <property type="component" value="Unassembled WGS sequence"/>
</dbReference>
<evidence type="ECO:0000313" key="4">
    <source>
        <dbReference type="EMBL" id="MBB5962856.1"/>
    </source>
</evidence>
<reference evidence="4 5" key="1">
    <citation type="submission" date="2020-08" db="EMBL/GenBank/DDBJ databases">
        <title>Genomic Encyclopedia of Type Strains, Phase III (KMG-III): the genomes of soil and plant-associated and newly described type strains.</title>
        <authorList>
            <person name="Whitman W."/>
        </authorList>
    </citation>
    <scope>NUCLEOTIDE SEQUENCE [LARGE SCALE GENOMIC DNA]</scope>
    <source>
        <strain evidence="4 5">CECT 3303</strain>
    </source>
</reference>
<keyword evidence="2" id="KW-0067">ATP-binding</keyword>
<keyword evidence="5" id="KW-1185">Reference proteome</keyword>
<dbReference type="RefSeq" id="WP_184940563.1">
    <property type="nucleotide sequence ID" value="NZ_BAAAWZ010000001.1"/>
</dbReference>
<dbReference type="InterPro" id="IPR036597">
    <property type="entry name" value="Fido-like_dom_sf"/>
</dbReference>
<dbReference type="PANTHER" id="PTHR13504:SF38">
    <property type="entry name" value="FIDO DOMAIN-CONTAINING PROTEIN"/>
    <property type="match status" value="1"/>
</dbReference>
<evidence type="ECO:0000256" key="2">
    <source>
        <dbReference type="PIRSR" id="PIRSR640198-2"/>
    </source>
</evidence>
<dbReference type="PANTHER" id="PTHR13504">
    <property type="entry name" value="FIDO DOMAIN-CONTAINING PROTEIN DDB_G0283145"/>
    <property type="match status" value="1"/>
</dbReference>
<dbReference type="Pfam" id="PF02661">
    <property type="entry name" value="Fic"/>
    <property type="match status" value="1"/>
</dbReference>
<feature type="active site" evidence="1">
    <location>
        <position position="166"/>
    </location>
</feature>
<dbReference type="Gene3D" id="1.10.3290.10">
    <property type="entry name" value="Fido-like domain"/>
    <property type="match status" value="1"/>
</dbReference>
<gene>
    <name evidence="4" type="ORF">FHS22_002124</name>
</gene>
<evidence type="ECO:0000259" key="3">
    <source>
        <dbReference type="PROSITE" id="PS51459"/>
    </source>
</evidence>
<proteinExistence type="predicted"/>